<evidence type="ECO:0000259" key="1">
    <source>
        <dbReference type="Pfam" id="PF00535"/>
    </source>
</evidence>
<dbReference type="Pfam" id="PF00535">
    <property type="entry name" value="Glycos_transf_2"/>
    <property type="match status" value="1"/>
</dbReference>
<evidence type="ECO:0000313" key="2">
    <source>
        <dbReference type="EMBL" id="MDZ5759082.1"/>
    </source>
</evidence>
<dbReference type="GO" id="GO:0016758">
    <property type="term" value="F:hexosyltransferase activity"/>
    <property type="evidence" value="ECO:0007669"/>
    <property type="project" value="UniProtKB-ARBA"/>
</dbReference>
<comment type="caution">
    <text evidence="2">The sequence shown here is derived from an EMBL/GenBank/DDBJ whole genome shotgun (WGS) entry which is preliminary data.</text>
</comment>
<dbReference type="SUPFAM" id="SSF53448">
    <property type="entry name" value="Nucleotide-diphospho-sugar transferases"/>
    <property type="match status" value="1"/>
</dbReference>
<dbReference type="PANTHER" id="PTHR22916:SF3">
    <property type="entry name" value="UDP-GLCNAC:BETAGAL BETA-1,3-N-ACETYLGLUCOSAMINYLTRANSFERASE-LIKE PROTEIN 1"/>
    <property type="match status" value="1"/>
</dbReference>
<feature type="domain" description="Glycosyltransferase 2-like" evidence="1">
    <location>
        <begin position="8"/>
        <end position="133"/>
    </location>
</feature>
<accession>A0AAW9JRG7</accession>
<dbReference type="EMBL" id="JAVBVO010000003">
    <property type="protein sequence ID" value="MDZ5759082.1"/>
    <property type="molecule type" value="Genomic_DNA"/>
</dbReference>
<dbReference type="RefSeq" id="WP_057001270.1">
    <property type="nucleotide sequence ID" value="NZ_CBCPHU010000001.1"/>
</dbReference>
<dbReference type="InterPro" id="IPR001173">
    <property type="entry name" value="Glyco_trans_2-like"/>
</dbReference>
<dbReference type="Proteomes" id="UP001290462">
    <property type="component" value="Unassembled WGS sequence"/>
</dbReference>
<keyword evidence="2" id="KW-0328">Glycosyltransferase</keyword>
<organism evidence="2 3">
    <name type="scientific">Carnobacterium maltaromaticum</name>
    <name type="common">Carnobacterium piscicola</name>
    <dbReference type="NCBI Taxonomy" id="2751"/>
    <lineage>
        <taxon>Bacteria</taxon>
        <taxon>Bacillati</taxon>
        <taxon>Bacillota</taxon>
        <taxon>Bacilli</taxon>
        <taxon>Lactobacillales</taxon>
        <taxon>Carnobacteriaceae</taxon>
        <taxon>Carnobacterium</taxon>
    </lineage>
</organism>
<dbReference type="AlphaFoldDB" id="A0AAW9JRG7"/>
<gene>
    <name evidence="2" type="ORF">RAK27_10470</name>
</gene>
<reference evidence="2" key="1">
    <citation type="submission" date="2023-08" db="EMBL/GenBank/DDBJ databases">
        <title>Genomic characterization of piscicolin 126 produced by Carnobacterium maltaromaticum CM22 strain isolated from salmon (Salmo salar).</title>
        <authorList>
            <person name="Gonzalez-Gragera E."/>
            <person name="Garcia-Lopez J.D."/>
            <person name="Teso-Perez C."/>
            <person name="Gimenez-Hernandez I."/>
            <person name="Peralta-Sanchez J.M."/>
            <person name="Valdivia E."/>
            <person name="Montalban-Lopez M."/>
            <person name="Martin-Platero A.M."/>
            <person name="Banos A."/>
            <person name="Martinez-Bueno M."/>
        </authorList>
    </citation>
    <scope>NUCLEOTIDE SEQUENCE</scope>
    <source>
        <strain evidence="2">CM22</strain>
    </source>
</reference>
<keyword evidence="2" id="KW-0808">Transferase</keyword>
<dbReference type="PANTHER" id="PTHR22916">
    <property type="entry name" value="GLYCOSYLTRANSFERASE"/>
    <property type="match status" value="1"/>
</dbReference>
<protein>
    <submittedName>
        <fullName evidence="2">Glycosyltransferase family A protein</fullName>
        <ecNumber evidence="2">2.4.-.-</ecNumber>
    </submittedName>
</protein>
<dbReference type="EC" id="2.4.-.-" evidence="2"/>
<dbReference type="CDD" id="cd00761">
    <property type="entry name" value="Glyco_tranf_GTA_type"/>
    <property type="match status" value="1"/>
</dbReference>
<dbReference type="InterPro" id="IPR029044">
    <property type="entry name" value="Nucleotide-diphossugar_trans"/>
</dbReference>
<dbReference type="Gene3D" id="3.90.550.10">
    <property type="entry name" value="Spore Coat Polysaccharide Biosynthesis Protein SpsA, Chain A"/>
    <property type="match status" value="1"/>
</dbReference>
<sequence>MFLSERVSVIMPIFNPDCTIVDSIKSVLEQSVSNIELHLIDDGSTIEYIHYIENFLKLDNVYFTRLNKNAGPAYARNFGLEKSTGRYVAFIDCDDIWKQEKLAIQLSCFEKKQTALSFSEYYMVKSTGVKKHVQVPVSLTYKKLLKNTIIGCSTVVVDRKKTGPFLMPLIQGGEDTATWLNLLRKGYEAEGTQQALVYYRIKENSFSKNKWKMLIRTWRMYRKTQQLSLVQTSYYFCHYVVNAIKKRI</sequence>
<name>A0AAW9JRG7_CARML</name>
<proteinExistence type="predicted"/>
<evidence type="ECO:0000313" key="3">
    <source>
        <dbReference type="Proteomes" id="UP001290462"/>
    </source>
</evidence>